<dbReference type="EMBL" id="NKHG01000077">
    <property type="protein sequence ID" value="PCK20931.1"/>
    <property type="molecule type" value="Genomic_DNA"/>
</dbReference>
<organism evidence="2 3">
    <name type="scientific">Bacillus pumilus</name>
    <name type="common">Bacillus mesentericus</name>
    <dbReference type="NCBI Taxonomy" id="1408"/>
    <lineage>
        <taxon>Bacteria</taxon>
        <taxon>Bacillati</taxon>
        <taxon>Bacillota</taxon>
        <taxon>Bacilli</taxon>
        <taxon>Bacillales</taxon>
        <taxon>Bacillaceae</taxon>
        <taxon>Bacillus</taxon>
    </lineage>
</organism>
<dbReference type="InterPro" id="IPR029068">
    <property type="entry name" value="Glyas_Bleomycin-R_OHBP_Dase"/>
</dbReference>
<dbReference type="InterPro" id="IPR037523">
    <property type="entry name" value="VOC_core"/>
</dbReference>
<sequence length="137" mass="15877">MYIQQIATIEIPVTNIRRAISWYEKLLDMTVIHHSEEAAMLTFTHGKGPSFYLVKTESEKRIYFMNSFTGVRHSMIDLFVKDLKRFHQYLNQHEVIVSDIQLLAEPDLGGFSFEDVDGNVFGVTNIKPHQTEKEASR</sequence>
<dbReference type="InterPro" id="IPR004360">
    <property type="entry name" value="Glyas_Fos-R_dOase_dom"/>
</dbReference>
<gene>
    <name evidence="2" type="ORF">CEY02_10690</name>
</gene>
<proteinExistence type="predicted"/>
<dbReference type="Pfam" id="PF00903">
    <property type="entry name" value="Glyoxalase"/>
    <property type="match status" value="1"/>
</dbReference>
<dbReference type="AlphaFoldDB" id="A0A2A5IW20"/>
<dbReference type="OrthoDB" id="291991at2"/>
<protein>
    <submittedName>
        <fullName evidence="2">Bleomycin resistance protein</fullName>
    </submittedName>
</protein>
<feature type="domain" description="VOC" evidence="1">
    <location>
        <begin position="5"/>
        <end position="126"/>
    </location>
</feature>
<accession>A0A2A5IW20</accession>
<evidence type="ECO:0000259" key="1">
    <source>
        <dbReference type="PROSITE" id="PS51819"/>
    </source>
</evidence>
<reference evidence="2 3" key="1">
    <citation type="submission" date="2017-06" db="EMBL/GenBank/DDBJ databases">
        <title>Draft Genome Sequence of Bacillus sp Strain 36R Isolated from saline sediment at Atanasia, Sonora, Mexico.</title>
        <authorList>
            <person name="Sanchez Diaz R."/>
            <person name="Quiroz Macias M.E."/>
            <person name="Ibarra Gamez J.C."/>
            <person name="Enciso Ibarra J."/>
            <person name="Gomez Gil B."/>
            <person name="Galaviz Silva L."/>
        </authorList>
    </citation>
    <scope>NUCLEOTIDE SEQUENCE [LARGE SCALE GENOMIC DNA]</scope>
    <source>
        <strain evidence="2 3">36R_ATNSAL</strain>
    </source>
</reference>
<name>A0A2A5IW20_BACPU</name>
<comment type="caution">
    <text evidence="2">The sequence shown here is derived from an EMBL/GenBank/DDBJ whole genome shotgun (WGS) entry which is preliminary data.</text>
</comment>
<dbReference type="PROSITE" id="PS51819">
    <property type="entry name" value="VOC"/>
    <property type="match status" value="1"/>
</dbReference>
<dbReference type="Gene3D" id="3.10.180.10">
    <property type="entry name" value="2,3-Dihydroxybiphenyl 1,2-Dioxygenase, domain 1"/>
    <property type="match status" value="1"/>
</dbReference>
<dbReference type="CDD" id="cd06587">
    <property type="entry name" value="VOC"/>
    <property type="match status" value="1"/>
</dbReference>
<dbReference type="Proteomes" id="UP000228754">
    <property type="component" value="Unassembled WGS sequence"/>
</dbReference>
<evidence type="ECO:0000313" key="3">
    <source>
        <dbReference type="Proteomes" id="UP000228754"/>
    </source>
</evidence>
<dbReference type="SUPFAM" id="SSF54593">
    <property type="entry name" value="Glyoxalase/Bleomycin resistance protein/Dihydroxybiphenyl dioxygenase"/>
    <property type="match status" value="1"/>
</dbReference>
<evidence type="ECO:0000313" key="2">
    <source>
        <dbReference type="EMBL" id="PCK20931.1"/>
    </source>
</evidence>